<dbReference type="RefSeq" id="WP_016209266.1">
    <property type="nucleotide sequence ID" value="NZ_CP012413.1"/>
</dbReference>
<dbReference type="AlphaFoldDB" id="A0A9Q5YL39"/>
<organism evidence="1 2">
    <name type="scientific">Piscirickettsia salmonis</name>
    <dbReference type="NCBI Taxonomy" id="1238"/>
    <lineage>
        <taxon>Bacteria</taxon>
        <taxon>Pseudomonadati</taxon>
        <taxon>Pseudomonadota</taxon>
        <taxon>Gammaproteobacteria</taxon>
        <taxon>Thiotrichales</taxon>
        <taxon>Piscirickettsiaceae</taxon>
        <taxon>Piscirickettsia</taxon>
    </lineage>
</organism>
<gene>
    <name evidence="1" type="ORF">Psal009_03286</name>
</gene>
<sequence length="455" mass="51336">MKKFIYSTITIIAIASTVYAIADYQAQKMVKKELDQWIQSQTEENNNSQISAIHYGQIDTNGFFFFTHHASIHDIHVQFKNFTTKTQTLSLQFPELTIGTLAFTATEHALAEIKFSNITLSSKNSKITGYLKQLESSLNGQPVGFASYNYDQNSQTETLNIDIKAGPQSQPIFTLSERGQQVPIAYTLPKNWARSFKHNHTSLTQTFKQIQQEIVNNTGLYNIEFHLDIPKLNLPVTVQNYLKQLGYHKTQPLTLEITGTTSNAQPSKITTTQVHGFAKLPKAATTHFSYSLTTHSEKIAKEINKLLDQSPQNTNTKTKQQQQALATHLLAIEGRNIFLNNLELSYQDHSLLSRIYQENATHMKTATGLPATTQDVATLYAALIQSAQLNPAFTPYQTALAQFFQDPQELKLAIEPEKPLSLFQIFFFATHKQEAKLIHALNAKLTHHVNLKLKI</sequence>
<name>A0A9Q5YL39_PISSA</name>
<dbReference type="EMBL" id="CP038908">
    <property type="protein sequence ID" value="QGO07341.1"/>
    <property type="molecule type" value="Genomic_DNA"/>
</dbReference>
<dbReference type="Proteomes" id="UP000422232">
    <property type="component" value="Chromosome"/>
</dbReference>
<proteinExistence type="predicted"/>
<evidence type="ECO:0000313" key="1">
    <source>
        <dbReference type="EMBL" id="QGO07341.1"/>
    </source>
</evidence>
<protein>
    <submittedName>
        <fullName evidence="1">Uncharacterized protein</fullName>
    </submittedName>
</protein>
<keyword evidence="2" id="KW-1185">Reference proteome</keyword>
<evidence type="ECO:0000313" key="2">
    <source>
        <dbReference type="Proteomes" id="UP000422232"/>
    </source>
</evidence>
<accession>A0A9Q5YL39</accession>
<dbReference type="GeneID" id="66742212"/>
<reference evidence="1 2" key="1">
    <citation type="submission" date="2019-04" db="EMBL/GenBank/DDBJ databases">
        <title>Complete genome sequencing of Piscirickettsia salmonis strain Psal-009.</title>
        <authorList>
            <person name="Schober I."/>
            <person name="Bunk B."/>
            <person name="Sproer C."/>
            <person name="Carril G.P."/>
            <person name="Riedel T."/>
            <person name="Flores-Herrera P.A."/>
            <person name="Nourdin-Galindo G."/>
            <person name="Marshall S.H."/>
            <person name="Overmann J."/>
        </authorList>
    </citation>
    <scope>NUCLEOTIDE SEQUENCE [LARGE SCALE GENOMIC DNA]</scope>
    <source>
        <strain evidence="1 2">Psal-009</strain>
    </source>
</reference>